<name>A0A0F9CKQ2_9ZZZZ</name>
<evidence type="ECO:0008006" key="2">
    <source>
        <dbReference type="Google" id="ProtNLM"/>
    </source>
</evidence>
<dbReference type="AlphaFoldDB" id="A0A0F9CKQ2"/>
<sequence>LGEWGQPYKVHDTQLDMQDKFSGANDPKWINLIVGHLSHLINNKGYTCIKYYNLVNEPNGYWSSVDGNWQNWKEGVIMLNNSIIEEGLVGQIKIIGPDATPYNNEKSKFTGREWAIESVFQLDTVLGAYDVHDYPTKEYVRSGNFQKDYSKLIAFADSVAPKPFFLGEVGLEKYVEPNIKRYEADPYASSDSQMSVYDYDYGVDMADVLAQSMNSGFDATIAWGLDDAMHTNGDTGDRHQLKRWGMWNSLGSELTGDPNDEEIRPWFYTWALMTRYYPSGTKIIKMDGEIPKSVRVVAGIYNDALTMTLVNNSEEDHSFHFELYHNGDQLFTKYVYTEDYRAVDKNYFPKPISDEISVKGDYMIKVPAKSVILLTSIKL</sequence>
<protein>
    <recommendedName>
        <fullName evidence="2">Alpha-L-arabinofuranosidase C-terminal domain-containing protein</fullName>
    </recommendedName>
</protein>
<gene>
    <name evidence="1" type="ORF">LCGC14_2312590</name>
</gene>
<comment type="caution">
    <text evidence="1">The sequence shown here is derived from an EMBL/GenBank/DDBJ whole genome shotgun (WGS) entry which is preliminary data.</text>
</comment>
<feature type="non-terminal residue" evidence="1">
    <location>
        <position position="1"/>
    </location>
</feature>
<reference evidence="1" key="1">
    <citation type="journal article" date="2015" name="Nature">
        <title>Complex archaea that bridge the gap between prokaryotes and eukaryotes.</title>
        <authorList>
            <person name="Spang A."/>
            <person name="Saw J.H."/>
            <person name="Jorgensen S.L."/>
            <person name="Zaremba-Niedzwiedzka K."/>
            <person name="Martijn J."/>
            <person name="Lind A.E."/>
            <person name="van Eijk R."/>
            <person name="Schleper C."/>
            <person name="Guy L."/>
            <person name="Ettema T.J."/>
        </authorList>
    </citation>
    <scope>NUCLEOTIDE SEQUENCE</scope>
</reference>
<dbReference type="Gene3D" id="3.20.20.80">
    <property type="entry name" value="Glycosidases"/>
    <property type="match status" value="1"/>
</dbReference>
<evidence type="ECO:0000313" key="1">
    <source>
        <dbReference type="EMBL" id="KKL49729.1"/>
    </source>
</evidence>
<organism evidence="1">
    <name type="scientific">marine sediment metagenome</name>
    <dbReference type="NCBI Taxonomy" id="412755"/>
    <lineage>
        <taxon>unclassified sequences</taxon>
        <taxon>metagenomes</taxon>
        <taxon>ecological metagenomes</taxon>
    </lineage>
</organism>
<proteinExistence type="predicted"/>
<dbReference type="EMBL" id="LAZR01032855">
    <property type="protein sequence ID" value="KKL49729.1"/>
    <property type="molecule type" value="Genomic_DNA"/>
</dbReference>
<dbReference type="InterPro" id="IPR017853">
    <property type="entry name" value="GH"/>
</dbReference>
<dbReference type="SUPFAM" id="SSF51445">
    <property type="entry name" value="(Trans)glycosidases"/>
    <property type="match status" value="1"/>
</dbReference>
<accession>A0A0F9CKQ2</accession>